<feature type="transmembrane region" description="Helical" evidence="8">
    <location>
        <begin position="48"/>
        <end position="70"/>
    </location>
</feature>
<dbReference type="PIRSF" id="PIRSF006603">
    <property type="entry name" value="DinF"/>
    <property type="match status" value="1"/>
</dbReference>
<gene>
    <name evidence="9" type="ORF">QC818_16205</name>
</gene>
<feature type="transmembrane region" description="Helical" evidence="8">
    <location>
        <begin position="139"/>
        <end position="158"/>
    </location>
</feature>
<dbReference type="PANTHER" id="PTHR42893:SF46">
    <property type="entry name" value="PROTEIN DETOXIFICATION 44, CHLOROPLASTIC"/>
    <property type="match status" value="1"/>
</dbReference>
<comment type="similarity">
    <text evidence="2">Belongs to the multi antimicrobial extrusion (MATE) (TC 2.A.66.1) family.</text>
</comment>
<protein>
    <submittedName>
        <fullName evidence="9">MATE family efflux transporter</fullName>
    </submittedName>
</protein>
<dbReference type="NCBIfam" id="TIGR00797">
    <property type="entry name" value="matE"/>
    <property type="match status" value="1"/>
</dbReference>
<feature type="transmembrane region" description="Helical" evidence="8">
    <location>
        <begin position="314"/>
        <end position="338"/>
    </location>
</feature>
<dbReference type="InterPro" id="IPR048279">
    <property type="entry name" value="MdtK-like"/>
</dbReference>
<feature type="transmembrane region" description="Helical" evidence="8">
    <location>
        <begin position="194"/>
        <end position="215"/>
    </location>
</feature>
<comment type="subcellular location">
    <subcellularLocation>
        <location evidence="1">Cell inner membrane</location>
        <topology evidence="1">Multi-pass membrane protein</topology>
    </subcellularLocation>
</comment>
<dbReference type="Pfam" id="PF01554">
    <property type="entry name" value="MatE"/>
    <property type="match status" value="2"/>
</dbReference>
<evidence type="ECO:0000256" key="2">
    <source>
        <dbReference type="ARBA" id="ARBA00010199"/>
    </source>
</evidence>
<reference evidence="9 10" key="1">
    <citation type="submission" date="2023-04" db="EMBL/GenBank/DDBJ databases">
        <title>A long-awaited taxogenomic arrangement of the family Halomonadaceae.</title>
        <authorList>
            <person name="De La Haba R."/>
            <person name="Chuvochina M."/>
            <person name="Wittouck S."/>
            <person name="Arahal D.R."/>
            <person name="Sanchez-Porro C."/>
            <person name="Hugenholtz P."/>
            <person name="Ventosa A."/>
        </authorList>
    </citation>
    <scope>NUCLEOTIDE SEQUENCE [LARGE SCALE GENOMIC DNA]</scope>
    <source>
        <strain evidence="9 10">DSM 23530</strain>
    </source>
</reference>
<keyword evidence="3" id="KW-0813">Transport</keyword>
<name>A0ABU1G713_9GAMM</name>
<comment type="caution">
    <text evidence="9">The sequence shown here is derived from an EMBL/GenBank/DDBJ whole genome shotgun (WGS) entry which is preliminary data.</text>
</comment>
<dbReference type="RefSeq" id="WP_309653903.1">
    <property type="nucleotide sequence ID" value="NZ_JARWAK010000017.1"/>
</dbReference>
<feature type="transmembrane region" description="Helical" evidence="8">
    <location>
        <begin position="272"/>
        <end position="293"/>
    </location>
</feature>
<feature type="transmembrane region" description="Helical" evidence="8">
    <location>
        <begin position="165"/>
        <end position="188"/>
    </location>
</feature>
<keyword evidence="10" id="KW-1185">Reference proteome</keyword>
<organism evidence="9 10">
    <name type="scientific">Halomonas koreensis</name>
    <dbReference type="NCBI Taxonomy" id="245385"/>
    <lineage>
        <taxon>Bacteria</taxon>
        <taxon>Pseudomonadati</taxon>
        <taxon>Pseudomonadota</taxon>
        <taxon>Gammaproteobacteria</taxon>
        <taxon>Oceanospirillales</taxon>
        <taxon>Halomonadaceae</taxon>
        <taxon>Halomonas</taxon>
    </lineage>
</organism>
<keyword evidence="5 8" id="KW-0812">Transmembrane</keyword>
<proteinExistence type="inferred from homology"/>
<feature type="transmembrane region" description="Helical" evidence="8">
    <location>
        <begin position="16"/>
        <end position="36"/>
    </location>
</feature>
<evidence type="ECO:0000256" key="3">
    <source>
        <dbReference type="ARBA" id="ARBA00022448"/>
    </source>
</evidence>
<accession>A0ABU1G713</accession>
<dbReference type="EMBL" id="JARWAK010000017">
    <property type="protein sequence ID" value="MDR5868328.1"/>
    <property type="molecule type" value="Genomic_DNA"/>
</dbReference>
<feature type="transmembrane region" description="Helical" evidence="8">
    <location>
        <begin position="392"/>
        <end position="409"/>
    </location>
</feature>
<dbReference type="CDD" id="cd13136">
    <property type="entry name" value="MATE_DinF_like"/>
    <property type="match status" value="1"/>
</dbReference>
<dbReference type="Proteomes" id="UP001264519">
    <property type="component" value="Unassembled WGS sequence"/>
</dbReference>
<feature type="transmembrane region" description="Helical" evidence="8">
    <location>
        <begin position="358"/>
        <end position="380"/>
    </location>
</feature>
<evidence type="ECO:0000256" key="5">
    <source>
        <dbReference type="ARBA" id="ARBA00022692"/>
    </source>
</evidence>
<evidence type="ECO:0000256" key="6">
    <source>
        <dbReference type="ARBA" id="ARBA00022989"/>
    </source>
</evidence>
<evidence type="ECO:0000256" key="7">
    <source>
        <dbReference type="ARBA" id="ARBA00023136"/>
    </source>
</evidence>
<dbReference type="InterPro" id="IPR002528">
    <property type="entry name" value="MATE_fam"/>
</dbReference>
<sequence length="447" mass="47990">MTSSAPATPAQAPRRIWALAWPIILSNVTVPLLGLVDTAVVGHLSDSRYLAAVTLGATLFGFLYWGFGFLRMGTTGLTSQAVGREDDDGIRTLLGQSLLLAALIGGALILAGEPLVALGLRLLDGSAEATALATEYARIRLLSAPAVLANYAILGWFLGQQNSRVTLALLVLTNGVNIVLDLVFVVGLGMTSDGVAWATAIADYSALAFGLWLVARRLRQLGGRARRDRLWRPGAYAELFRVNAHLFVRTLGLLFAMAFFTSRGAAQGDTVLAANAVLLQFIMLTSYGLDGFAHATEALTGRSVGRGRFDEFAAAVRAAARFSLATAGAAALAFALGGEWLIAALTDLPAVRDTAARYLPWMVAMPLIAVWSYLLDGVFIGATAIREMRNSIFAGLALYLPVWWLTQGLGNHGLWLAFTAFTAMRSATLAAYYLRYRRERWASEEKN</sequence>
<evidence type="ECO:0000313" key="10">
    <source>
        <dbReference type="Proteomes" id="UP001264519"/>
    </source>
</evidence>
<dbReference type="InterPro" id="IPR044644">
    <property type="entry name" value="DinF-like"/>
</dbReference>
<evidence type="ECO:0000313" key="9">
    <source>
        <dbReference type="EMBL" id="MDR5868328.1"/>
    </source>
</evidence>
<keyword evidence="7 8" id="KW-0472">Membrane</keyword>
<evidence type="ECO:0000256" key="1">
    <source>
        <dbReference type="ARBA" id="ARBA00004429"/>
    </source>
</evidence>
<keyword evidence="6 8" id="KW-1133">Transmembrane helix</keyword>
<feature type="transmembrane region" description="Helical" evidence="8">
    <location>
        <begin position="415"/>
        <end position="434"/>
    </location>
</feature>
<dbReference type="PANTHER" id="PTHR42893">
    <property type="entry name" value="PROTEIN DETOXIFICATION 44, CHLOROPLASTIC-RELATED"/>
    <property type="match status" value="1"/>
</dbReference>
<keyword evidence="4" id="KW-1003">Cell membrane</keyword>
<evidence type="ECO:0000256" key="8">
    <source>
        <dbReference type="SAM" id="Phobius"/>
    </source>
</evidence>
<evidence type="ECO:0000256" key="4">
    <source>
        <dbReference type="ARBA" id="ARBA00022475"/>
    </source>
</evidence>
<feature type="transmembrane region" description="Helical" evidence="8">
    <location>
        <begin position="98"/>
        <end position="119"/>
    </location>
</feature>
<feature type="transmembrane region" description="Helical" evidence="8">
    <location>
        <begin position="236"/>
        <end position="260"/>
    </location>
</feature>